<comment type="similarity">
    <text evidence="4">Belongs to the huntingtin family.</text>
</comment>
<dbReference type="PRINTS" id="PR00375">
    <property type="entry name" value="HUNTINGTIN"/>
</dbReference>
<dbReference type="GO" id="GO:0099111">
    <property type="term" value="P:microtubule-based transport"/>
    <property type="evidence" value="ECO:0007669"/>
    <property type="project" value="TreeGrafter"/>
</dbReference>
<dbReference type="Pfam" id="PF20926">
    <property type="entry name" value="Htt_N-HEAT_1"/>
    <property type="match status" value="1"/>
</dbReference>
<dbReference type="GO" id="GO:0005737">
    <property type="term" value="C:cytoplasm"/>
    <property type="evidence" value="ECO:0007669"/>
    <property type="project" value="UniProtKB-SubCell"/>
</dbReference>
<sequence>MGKTHSPVPVMMDPSWPRLIQHILTFPLFSFRKKELSATKKDRVNHCLTICENIVAQSLRNSPEFQKLLGIAMELFLLCSDDAESDVRMVADECLNRVIKYLPLSRVPRSLWMFVLVSPGMPYLVNLLPCLTRISKRPEESVQETLAAAVPKIMASFGNFANDNEIKVLLKAFIANLKSSSPTIRRTAAGSAVSICQHSRRTQYFYSWLLNVLLGLLVPVESEHSTLLILGVLLTLRYLVPLLQPQVKDTSLKGSFGVTRKELEVSPSTEQLIQVYELTLHYTQHQDHNAVTGALELLQQLLRTPPPELLRALRAPGGGPLSTVRHQPSCRSRSGSIVEILGMFSPEALCGAASLGSLGLVLRRAGPALLLGNPVWRLEDGSVTRSEDRMCVSLSSASVKGEIGGELAASSGVSTPGSASSAADSVGHDIITEQPRSQHTLQPDSVDLTSCDLASAATDGDEEDILSHSSSQISAVPSDPAMDLNDGTQASSPVSDSSQTTTEGPDSAVTPSDSSEIVLDGADSQYSGMQIGQPPDEDEEATGVLPDEDADAFRSSSVALQQAHLLRSMGHSRQASDSSIDKFVSKDEAAEPGDQENKPCRIKGDIGQSTDDDSVPLVHCVRLLSASFLLTGEKNVLVPDRDVRVSVKALALSCVGAAVALHPESFFSKLYKVPLDTMEHPEEQYVSDILNYIDHGDPQVRGATAVLCGTLISSILSRSRFQVGDWMGTVRALTGNTFSLVDCIPLLQKTLKDESSVTCKLACTAVRHCLTSLCSSSHSELGLQLVTDLLTLRDSSYWLVRTELLETLAEIDFRLVSFLEAKAENLHRGTHHYTGLLKLQERVLHDVVIYLLGDEDPRVRHVAAAALIRLVPKLFYKCDQGQADPVVAVARDQSSVYLKLLMHETQPPSHFSVSTITRIYRGYNLLPTMTDVTVENNLSRVIAAVSRELVTSTTRALTFGCCEALCLLSTAFPVCIWSLGWHCGVPPLSASDESRKSCTVGMATMILTLLSSAWFPLDLSAHQDALILAGNLLAASAPKSLRSSWTSEEEVSPAAAKQEEVWPALGDRTLVPMVEQLFSHLLKVINICAHVLDDVAPGPAIKAALPSLTNPPSLSPIRRKGKEKEPGEPASVPLSPKKGSEASPASRQSDAPGPVTANKSSSLGSFCHLPSYLKLHDVLKATHANYKVTLDLQNSTEKFGGFLRSALDVLSQILELATLQDIGKCVEEILGYLKSCFSREPVMATVCVQQLLKTLFGTNLASQFDGLSSNPSKSQGRAQRLGSSSVRPGLYHYCFMAPYTHFTQALADASLRNMVQAEQDHDPSGWFDVLQKVSTQLKTNLTSATKNRADKNAIHNHIRLFEPLVIKALKQYTTTTSVQLQRQVLDLLAQLVQLRVNYCLLDSDQVFIGFVLKQFEYIEVGQFRESEAIIPNIFFFLVLLSYERYHSKQIIGIPKIIQLCDGIMASGRKAVTHAIPALQPIVHDLFVLRGTNKADAGKELETQKEVVVSMLLRLVQHHQVLEMFILVLQQCHKENEDKWKRLSRQIADVILPMLAKQQMHIDSHEALGVLNTLFEILAPSSLRPVDMLLRSMFVTPDTMASVSTVQLWISGILAILRVLISQSTEDIVLSRIQELSFSPYLICCPVINRLRDGDSTSTPEEHSEGRQIKSLPEETFSRFLLQLVGILLEDIVTKQLKVEMNEQQHTFYCQELGTLLMCLIHIFKSGMFRRITAAASRLFTVDSTDSSFYGLERLNARVRAMVPTHPALVLLWCQILLLVSHTDYRWWAEVQQTPRRRSLSSTKSLSPQMPGEEEDPGAACKLGMCNREIVRRGALILFCDYVCQNLHDSEHLTWLIVNHIQDLISLSHEPPVQDFISAVHRNSAASGLFIQAIQSRCENLSTPTTLKKTLQCLEGIHLSQSGAVLTLYVDKLLCTPFRVLARMVDTLACRRVEMLLAANLQSSAAQLPAEELSRIQEYLQSSGLAQRHQRLYSLLDRLRLATAPGSRGPSPPVTSHPLDGDGPLALETMIPDKDWYLRLVKSQCWTRSDSALLEGAELVNRLPPSDMSTFMMNSEFNLSLLAPCLGLGMREVSGGQRSPLFEAARLATLDRVTSLVQQLPAAHHVFQPFLPVEATAYWNKLNDLFGDAMLYWSLTTLARALAQYLLVFPKLPSHLHLPPEKERDTVKFVVMTLEALAWHLIHEQIPLSLDLQAGLDCCCLALQLPSLWSTLSSPEMVTHACSLIHCVRFVLEAVVVQPGDQLLSPERRMNTPKASRENEIDSDTQNPAYITAACAMVAEMVESLSSVLALGHKRNSNTPAFLTSVLRNIIISLARLPLVNSYTRVPPLVWKLGWSPKPGGDFGTAFPEIPVEFLQEKEVFKEFIYRINALGWTSRTQFEETWATLLGVLVTQPLVMEQEESPPEEDTERTQINVLAVQAITSLVLSAMTVPVAGNPAVSCLEQQPRNKPLKALDTRFGRKLSIIRGIVEQEIQAMVSKRENIATHHLYQAWDPVPSLSPATTGALISHDKLLLQINPERELGNMSYKLGQVSIHSVWLGNSITPLREEEWEEEEEEEADVPAPASPICPSFLQFEVSSGKHRAGVDIHSCSQFLLELYSRWILPSGSARRTPIILISEVVRSLLVVSDLFTERTQFEMMYSALTELRRVHPAEDEILTQYLVPATCKAAAVLGMDKAVAEPVSRLLESTLRSSHLPSKVGALHGALYVLECDLLDETAKQLVPVISDYLLSNLKAVAHCVNIHSQQHVLVMCATAFYLIENYPLDVGPEFSASIIQMCGVMLSGSEESTPSIIYHCVLRGLERLLLSEQLCRLDAESLVKLSVDRVNVHSPHRAMAALGLMLTCMYTGKEKLSPGRSSDPSPATPDSESVIVAMERVSVLFDRVRKGFPCEARVVARILPQFLDDFFPPQDVMNKVIGEFLSNQQPYPQFMATVVYKVFQTLHTTGQSSMVRDWVMLSLSNFTQRTPVAMAVWSLSCFFVSASTSPWVSAVLPHVISRMGKLEQVDINLFCLVATDFYRHQIEEELDRRAFQSVFEVVAAPGNPYHRLLTCLRNVHKVAAC</sequence>
<evidence type="ECO:0000256" key="3">
    <source>
        <dbReference type="ARBA" id="ARBA00004496"/>
    </source>
</evidence>
<dbReference type="GO" id="GO:0005634">
    <property type="term" value="C:nucleus"/>
    <property type="evidence" value="ECO:0007669"/>
    <property type="project" value="UniProtKB-SubCell"/>
</dbReference>
<dbReference type="InterPro" id="IPR024613">
    <property type="entry name" value="Huntingtin_N_HEAT_rpt-2"/>
</dbReference>
<evidence type="ECO:0000256" key="4">
    <source>
        <dbReference type="ARBA" id="ARBA00007153"/>
    </source>
</evidence>
<feature type="region of interest" description="Disordered" evidence="9">
    <location>
        <begin position="459"/>
        <end position="516"/>
    </location>
</feature>
<feature type="region of interest" description="Disordered" evidence="9">
    <location>
        <begin position="1112"/>
        <end position="1157"/>
    </location>
</feature>
<dbReference type="Proteomes" id="UP000694425">
    <property type="component" value="Unplaced"/>
</dbReference>
<keyword evidence="6" id="KW-0677">Repeat</keyword>
<dbReference type="Pfam" id="PF20925">
    <property type="entry name" value="Htt_bridge"/>
    <property type="match status" value="1"/>
</dbReference>
<accession>A0A8C7ACU7</accession>
<organism evidence="10 11">
    <name type="scientific">Neovison vison</name>
    <name type="common">American mink</name>
    <name type="synonym">Mustela vison</name>
    <dbReference type="NCBI Taxonomy" id="452646"/>
    <lineage>
        <taxon>Eukaryota</taxon>
        <taxon>Metazoa</taxon>
        <taxon>Chordata</taxon>
        <taxon>Craniata</taxon>
        <taxon>Vertebrata</taxon>
        <taxon>Euteleostomi</taxon>
        <taxon>Mammalia</taxon>
        <taxon>Eutheria</taxon>
        <taxon>Laurasiatheria</taxon>
        <taxon>Carnivora</taxon>
        <taxon>Caniformia</taxon>
        <taxon>Musteloidea</taxon>
        <taxon>Mustelidae</taxon>
        <taxon>Mustelinae</taxon>
        <taxon>Neogale</taxon>
    </lineage>
</organism>
<keyword evidence="7" id="KW-0539">Nucleus</keyword>
<dbReference type="Pfam" id="PF20927">
    <property type="entry name" value="Htt_C-HEAT"/>
    <property type="match status" value="1"/>
</dbReference>
<dbReference type="PANTHER" id="PTHR10170:SF10">
    <property type="entry name" value="HUNTINGTIN"/>
    <property type="match status" value="1"/>
</dbReference>
<comment type="subcellular location">
    <subcellularLocation>
        <location evidence="3">Cytoplasm</location>
    </subcellularLocation>
    <subcellularLocation>
        <location evidence="2">Nucleus</location>
    </subcellularLocation>
</comment>
<feature type="region of interest" description="Disordered" evidence="9">
    <location>
        <begin position="2003"/>
        <end position="2022"/>
    </location>
</feature>
<dbReference type="GeneTree" id="ENSGT00390000015863"/>
<evidence type="ECO:0000256" key="9">
    <source>
        <dbReference type="SAM" id="MobiDB-lite"/>
    </source>
</evidence>
<dbReference type="Pfam" id="PF12372">
    <property type="entry name" value="Htt_N-HEAT"/>
    <property type="match status" value="1"/>
</dbReference>
<dbReference type="Gene3D" id="1.25.10.10">
    <property type="entry name" value="Leucine-rich Repeat Variant"/>
    <property type="match status" value="2"/>
</dbReference>
<dbReference type="InterPro" id="IPR048413">
    <property type="entry name" value="Htt_C-HEAT_rpt"/>
</dbReference>
<evidence type="ECO:0000256" key="1">
    <source>
        <dbReference type="ARBA" id="ARBA00002907"/>
    </source>
</evidence>
<comment type="function">
    <text evidence="1">May play a role in microtubule-mediated transport or vesicle function.</text>
</comment>
<evidence type="ECO:0000256" key="7">
    <source>
        <dbReference type="ARBA" id="ARBA00023242"/>
    </source>
</evidence>
<dbReference type="SUPFAM" id="SSF48371">
    <property type="entry name" value="ARM repeat"/>
    <property type="match status" value="1"/>
</dbReference>
<dbReference type="FunFam" id="1.25.10.10:FF:000273">
    <property type="entry name" value="Huntingtin"/>
    <property type="match status" value="1"/>
</dbReference>
<dbReference type="InterPro" id="IPR028426">
    <property type="entry name" value="Huntingtin_fam"/>
</dbReference>
<dbReference type="InterPro" id="IPR011989">
    <property type="entry name" value="ARM-like"/>
</dbReference>
<evidence type="ECO:0000256" key="5">
    <source>
        <dbReference type="ARBA" id="ARBA00022490"/>
    </source>
</evidence>
<feature type="compositionally biased region" description="Polar residues" evidence="9">
    <location>
        <begin position="486"/>
        <end position="515"/>
    </location>
</feature>
<dbReference type="InterPro" id="IPR000091">
    <property type="entry name" value="Huntingtin"/>
</dbReference>
<keyword evidence="5" id="KW-0963">Cytoplasm</keyword>
<dbReference type="InterPro" id="IPR048412">
    <property type="entry name" value="Htt_bridge"/>
</dbReference>
<feature type="region of interest" description="Disordered" evidence="9">
    <location>
        <begin position="588"/>
        <end position="610"/>
    </location>
</feature>
<keyword evidence="11" id="KW-1185">Reference proteome</keyword>
<name>A0A8C7ACU7_NEOVI</name>
<reference evidence="10" key="2">
    <citation type="submission" date="2025-09" db="UniProtKB">
        <authorList>
            <consortium name="Ensembl"/>
        </authorList>
    </citation>
    <scope>IDENTIFICATION</scope>
</reference>
<protein>
    <recommendedName>
        <fullName evidence="8">Huntingtin</fullName>
    </recommendedName>
</protein>
<dbReference type="Ensembl" id="ENSNVIT00000007641.1">
    <property type="protein sequence ID" value="ENSNVIP00000006512.1"/>
    <property type="gene ID" value="ENSNVIG00000001469.1"/>
</dbReference>
<dbReference type="InterPro" id="IPR016024">
    <property type="entry name" value="ARM-type_fold"/>
</dbReference>
<evidence type="ECO:0000256" key="6">
    <source>
        <dbReference type="ARBA" id="ARBA00022737"/>
    </source>
</evidence>
<dbReference type="InterPro" id="IPR048411">
    <property type="entry name" value="Htt_N_HEAT_rpt-1"/>
</dbReference>
<feature type="compositionally biased region" description="Basic and acidic residues" evidence="9">
    <location>
        <begin position="588"/>
        <end position="604"/>
    </location>
</feature>
<dbReference type="PANTHER" id="PTHR10170">
    <property type="entry name" value="HUNTINGTON DISEASE PROTEIN"/>
    <property type="match status" value="1"/>
</dbReference>
<evidence type="ECO:0000313" key="11">
    <source>
        <dbReference type="Proteomes" id="UP000694425"/>
    </source>
</evidence>
<reference evidence="10" key="1">
    <citation type="submission" date="2025-08" db="UniProtKB">
        <authorList>
            <consortium name="Ensembl"/>
        </authorList>
    </citation>
    <scope>IDENTIFICATION</scope>
</reference>
<evidence type="ECO:0000256" key="2">
    <source>
        <dbReference type="ARBA" id="ARBA00004123"/>
    </source>
</evidence>
<evidence type="ECO:0000256" key="8">
    <source>
        <dbReference type="ARBA" id="ARBA00068126"/>
    </source>
</evidence>
<evidence type="ECO:0000313" key="10">
    <source>
        <dbReference type="Ensembl" id="ENSNVIP00000006512.1"/>
    </source>
</evidence>
<proteinExistence type="inferred from homology"/>